<evidence type="ECO:0000256" key="15">
    <source>
        <dbReference type="SAM" id="Phobius"/>
    </source>
</evidence>
<sequence length="489" mass="55091">MCSGRNCCQASIPSLLQVFKPRLDPTNVDQGACKLAVLVNETWFASNISDPFALLSIDYVPAILGWVMNVNVSYISFYCQRNNNESLISECACWPGFEGNPYLELGCKVVGSVIFILVLLFGLWRLYKLIKKRQNKELKKKFFKRNGGLLLQQQLSTSDGSVQKTKIYSSKELEVATDGFNVNRILGEGGQGTVYKGMLTDGRIIAVKKSKVVDEENLEEFINEVVILSQMNHRNVVKLLGCCLETQVPILVYEFISNGNLYKYIHVQNDDFLLSWEMRLRIAIEVAGALSYLHSAASIPIYHRDIKSTNILLDEKYRATISDFGSSRSIAIDQTHLTTHVQGTFGYLDPEYFQSSQFTEKSDVYSFGVVLVELLSGKKPIFSASPTESRSLATHFIMLMEDNRLFDILDARVKEHCHNEEVVAVGNLARKCLNLNGKNRPTMKEVTTELERVIQKGSNVQQDSQENESIMADLSMQYMGCISDINNDL</sequence>
<keyword evidence="18" id="KW-1185">Reference proteome</keyword>
<evidence type="ECO:0000256" key="6">
    <source>
        <dbReference type="ARBA" id="ARBA00022741"/>
    </source>
</evidence>
<evidence type="ECO:0000256" key="14">
    <source>
        <dbReference type="ARBA" id="ARBA00047951"/>
    </source>
</evidence>
<comment type="catalytic activity">
    <reaction evidence="14">
        <text>L-threonyl-[protein] + ATP = O-phospho-L-threonyl-[protein] + ADP + H(+)</text>
        <dbReference type="Rhea" id="RHEA:46608"/>
        <dbReference type="Rhea" id="RHEA-COMP:11060"/>
        <dbReference type="Rhea" id="RHEA-COMP:11605"/>
        <dbReference type="ChEBI" id="CHEBI:15378"/>
        <dbReference type="ChEBI" id="CHEBI:30013"/>
        <dbReference type="ChEBI" id="CHEBI:30616"/>
        <dbReference type="ChEBI" id="CHEBI:61977"/>
        <dbReference type="ChEBI" id="CHEBI:456216"/>
    </reaction>
</comment>
<accession>A0A3N7EQ00</accession>
<keyword evidence="3" id="KW-0808">Transferase</keyword>
<keyword evidence="7" id="KW-0418">Kinase</keyword>
<dbReference type="Gene3D" id="1.10.510.10">
    <property type="entry name" value="Transferase(Phosphotransferase) domain 1"/>
    <property type="match status" value="1"/>
</dbReference>
<organism evidence="17 18">
    <name type="scientific">Populus trichocarpa</name>
    <name type="common">Western balsam poplar</name>
    <name type="synonym">Populus balsamifera subsp. trichocarpa</name>
    <dbReference type="NCBI Taxonomy" id="3694"/>
    <lineage>
        <taxon>Eukaryota</taxon>
        <taxon>Viridiplantae</taxon>
        <taxon>Streptophyta</taxon>
        <taxon>Embryophyta</taxon>
        <taxon>Tracheophyta</taxon>
        <taxon>Spermatophyta</taxon>
        <taxon>Magnoliopsida</taxon>
        <taxon>eudicotyledons</taxon>
        <taxon>Gunneridae</taxon>
        <taxon>Pentapetalae</taxon>
        <taxon>rosids</taxon>
        <taxon>fabids</taxon>
        <taxon>Malpighiales</taxon>
        <taxon>Salicaceae</taxon>
        <taxon>Saliceae</taxon>
        <taxon>Populus</taxon>
    </lineage>
</organism>
<dbReference type="SUPFAM" id="SSF56112">
    <property type="entry name" value="Protein kinase-like (PK-like)"/>
    <property type="match status" value="1"/>
</dbReference>
<evidence type="ECO:0000256" key="8">
    <source>
        <dbReference type="ARBA" id="ARBA00022840"/>
    </source>
</evidence>
<dbReference type="Pfam" id="PF00069">
    <property type="entry name" value="Pkinase"/>
    <property type="match status" value="1"/>
</dbReference>
<evidence type="ECO:0000256" key="4">
    <source>
        <dbReference type="ARBA" id="ARBA00022692"/>
    </source>
</evidence>
<evidence type="ECO:0000256" key="11">
    <source>
        <dbReference type="ARBA" id="ARBA00023157"/>
    </source>
</evidence>
<comment type="catalytic activity">
    <reaction evidence="13">
        <text>L-seryl-[protein] + ATP = O-phospho-L-seryl-[protein] + ADP + H(+)</text>
        <dbReference type="Rhea" id="RHEA:17989"/>
        <dbReference type="Rhea" id="RHEA-COMP:9863"/>
        <dbReference type="Rhea" id="RHEA-COMP:11604"/>
        <dbReference type="ChEBI" id="CHEBI:15378"/>
        <dbReference type="ChEBI" id="CHEBI:29999"/>
        <dbReference type="ChEBI" id="CHEBI:30616"/>
        <dbReference type="ChEBI" id="CHEBI:83421"/>
        <dbReference type="ChEBI" id="CHEBI:456216"/>
    </reaction>
</comment>
<dbReference type="EMBL" id="CM009292">
    <property type="protein sequence ID" value="RQO88543.1"/>
    <property type="molecule type" value="Genomic_DNA"/>
</dbReference>
<dbReference type="InterPro" id="IPR013695">
    <property type="entry name" value="WAK"/>
</dbReference>
<evidence type="ECO:0000256" key="12">
    <source>
        <dbReference type="ARBA" id="ARBA00023180"/>
    </source>
</evidence>
<evidence type="ECO:0000256" key="3">
    <source>
        <dbReference type="ARBA" id="ARBA00022679"/>
    </source>
</evidence>
<dbReference type="Gene3D" id="3.30.200.20">
    <property type="entry name" value="Phosphorylase Kinase, domain 1"/>
    <property type="match status" value="1"/>
</dbReference>
<keyword evidence="2" id="KW-0723">Serine/threonine-protein kinase</keyword>
<evidence type="ECO:0000256" key="13">
    <source>
        <dbReference type="ARBA" id="ARBA00047558"/>
    </source>
</evidence>
<dbReference type="GO" id="GO:0004674">
    <property type="term" value="F:protein serine/threonine kinase activity"/>
    <property type="evidence" value="ECO:0007669"/>
    <property type="project" value="UniProtKB-KW"/>
</dbReference>
<dbReference type="FunFam" id="3.30.200.20:FF:000043">
    <property type="entry name" value="Wall-associated receptor kinase 2"/>
    <property type="match status" value="1"/>
</dbReference>
<dbReference type="GO" id="GO:0005886">
    <property type="term" value="C:plasma membrane"/>
    <property type="evidence" value="ECO:0000318"/>
    <property type="project" value="GO_Central"/>
</dbReference>
<dbReference type="InterPro" id="IPR000719">
    <property type="entry name" value="Prot_kinase_dom"/>
</dbReference>
<evidence type="ECO:0000256" key="2">
    <source>
        <dbReference type="ARBA" id="ARBA00022527"/>
    </source>
</evidence>
<dbReference type="FunFam" id="1.10.510.10:FF:000084">
    <property type="entry name" value="Wall-associated receptor kinase 2"/>
    <property type="match status" value="1"/>
</dbReference>
<dbReference type="PANTHER" id="PTHR27005:SF335">
    <property type="entry name" value="PROTEIN KINASE DOMAIN-CONTAINING PROTEIN"/>
    <property type="match status" value="1"/>
</dbReference>
<keyword evidence="8" id="KW-0067">ATP-binding</keyword>
<comment type="subcellular location">
    <subcellularLocation>
        <location evidence="1">Membrane</location>
        <topology evidence="1">Single-pass type I membrane protein</topology>
    </subcellularLocation>
</comment>
<dbReference type="PANTHER" id="PTHR27005">
    <property type="entry name" value="WALL-ASSOCIATED RECEPTOR KINASE-LIKE 21"/>
    <property type="match status" value="1"/>
</dbReference>
<dbReference type="InterPro" id="IPR011009">
    <property type="entry name" value="Kinase-like_dom_sf"/>
</dbReference>
<evidence type="ECO:0000256" key="7">
    <source>
        <dbReference type="ARBA" id="ARBA00022777"/>
    </source>
</evidence>
<dbReference type="Pfam" id="PF08488">
    <property type="entry name" value="WAK"/>
    <property type="match status" value="1"/>
</dbReference>
<evidence type="ECO:0000313" key="18">
    <source>
        <dbReference type="Proteomes" id="UP000006729"/>
    </source>
</evidence>
<reference evidence="17 18" key="1">
    <citation type="journal article" date="2006" name="Science">
        <title>The genome of black cottonwood, Populus trichocarpa (Torr. &amp; Gray).</title>
        <authorList>
            <person name="Tuskan G.A."/>
            <person name="Difazio S."/>
            <person name="Jansson S."/>
            <person name="Bohlmann J."/>
            <person name="Grigoriev I."/>
            <person name="Hellsten U."/>
            <person name="Putnam N."/>
            <person name="Ralph S."/>
            <person name="Rombauts S."/>
            <person name="Salamov A."/>
            <person name="Schein J."/>
            <person name="Sterck L."/>
            <person name="Aerts A."/>
            <person name="Bhalerao R.R."/>
            <person name="Bhalerao R.P."/>
            <person name="Blaudez D."/>
            <person name="Boerjan W."/>
            <person name="Brun A."/>
            <person name="Brunner A."/>
            <person name="Busov V."/>
            <person name="Campbell M."/>
            <person name="Carlson J."/>
            <person name="Chalot M."/>
            <person name="Chapman J."/>
            <person name="Chen G.L."/>
            <person name="Cooper D."/>
            <person name="Coutinho P.M."/>
            <person name="Couturier J."/>
            <person name="Covert S."/>
            <person name="Cronk Q."/>
            <person name="Cunningham R."/>
            <person name="Davis J."/>
            <person name="Degroeve S."/>
            <person name="Dejardin A."/>
            <person name="Depamphilis C."/>
            <person name="Detter J."/>
            <person name="Dirks B."/>
            <person name="Dubchak I."/>
            <person name="Duplessis S."/>
            <person name="Ehlting J."/>
            <person name="Ellis B."/>
            <person name="Gendler K."/>
            <person name="Goodstein D."/>
            <person name="Gribskov M."/>
            <person name="Grimwood J."/>
            <person name="Groover A."/>
            <person name="Gunter L."/>
            <person name="Hamberger B."/>
            <person name="Heinze B."/>
            <person name="Helariutta Y."/>
            <person name="Henrissat B."/>
            <person name="Holligan D."/>
            <person name="Holt R."/>
            <person name="Huang W."/>
            <person name="Islam-Faridi N."/>
            <person name="Jones S."/>
            <person name="Jones-Rhoades M."/>
            <person name="Jorgensen R."/>
            <person name="Joshi C."/>
            <person name="Kangasjarvi J."/>
            <person name="Karlsson J."/>
            <person name="Kelleher C."/>
            <person name="Kirkpatrick R."/>
            <person name="Kirst M."/>
            <person name="Kohler A."/>
            <person name="Kalluri U."/>
            <person name="Larimer F."/>
            <person name="Leebens-Mack J."/>
            <person name="Leple J.C."/>
            <person name="Locascio P."/>
            <person name="Lou Y."/>
            <person name="Lucas S."/>
            <person name="Martin F."/>
            <person name="Montanini B."/>
            <person name="Napoli C."/>
            <person name="Nelson D.R."/>
            <person name="Nelson C."/>
            <person name="Nieminen K."/>
            <person name="Nilsson O."/>
            <person name="Pereda V."/>
            <person name="Peter G."/>
            <person name="Philippe R."/>
            <person name="Pilate G."/>
            <person name="Poliakov A."/>
            <person name="Razumovskaya J."/>
            <person name="Richardson P."/>
            <person name="Rinaldi C."/>
            <person name="Ritland K."/>
            <person name="Rouze P."/>
            <person name="Ryaboy D."/>
            <person name="Schmutz J."/>
            <person name="Schrader J."/>
            <person name="Segerman B."/>
            <person name="Shin H."/>
            <person name="Siddiqui A."/>
            <person name="Sterky F."/>
            <person name="Terry A."/>
            <person name="Tsai C.J."/>
            <person name="Uberbacher E."/>
            <person name="Unneberg P."/>
            <person name="Vahala J."/>
            <person name="Wall K."/>
            <person name="Wessler S."/>
            <person name="Yang G."/>
            <person name="Yin T."/>
            <person name="Douglas C."/>
            <person name="Marra M."/>
            <person name="Sandberg G."/>
            <person name="Van de Peer Y."/>
            <person name="Rokhsar D."/>
        </authorList>
    </citation>
    <scope>NUCLEOTIDE SEQUENCE [LARGE SCALE GENOMIC DNA]</scope>
    <source>
        <strain evidence="18">cv. Nisqually</strain>
    </source>
</reference>
<dbReference type="GO" id="GO:0005524">
    <property type="term" value="F:ATP binding"/>
    <property type="evidence" value="ECO:0007669"/>
    <property type="project" value="UniProtKB-KW"/>
</dbReference>
<dbReference type="GO" id="GO:0007166">
    <property type="term" value="P:cell surface receptor signaling pathway"/>
    <property type="evidence" value="ECO:0000318"/>
    <property type="project" value="GO_Central"/>
</dbReference>
<evidence type="ECO:0000256" key="5">
    <source>
        <dbReference type="ARBA" id="ARBA00022729"/>
    </source>
</evidence>
<keyword evidence="9 15" id="KW-1133">Transmembrane helix</keyword>
<feature type="transmembrane region" description="Helical" evidence="15">
    <location>
        <begin position="109"/>
        <end position="127"/>
    </location>
</feature>
<dbReference type="InterPro" id="IPR045274">
    <property type="entry name" value="WAK-like"/>
</dbReference>
<dbReference type="Proteomes" id="UP000006729">
    <property type="component" value="Chromosome 3"/>
</dbReference>
<gene>
    <name evidence="17" type="ORF">POPTR_003G185700</name>
</gene>
<dbReference type="STRING" id="3694.A0A3N7EQ00"/>
<name>A0A3N7EQ00_POPTR</name>
<keyword evidence="6" id="KW-0547">Nucleotide-binding</keyword>
<evidence type="ECO:0000256" key="10">
    <source>
        <dbReference type="ARBA" id="ARBA00023136"/>
    </source>
</evidence>
<keyword evidence="12" id="KW-0325">Glycoprotein</keyword>
<dbReference type="PROSITE" id="PS50011">
    <property type="entry name" value="PROTEIN_KINASE_DOM"/>
    <property type="match status" value="1"/>
</dbReference>
<keyword evidence="5" id="KW-0732">Signal</keyword>
<protein>
    <recommendedName>
        <fullName evidence="16">Protein kinase domain-containing protein</fullName>
    </recommendedName>
</protein>
<evidence type="ECO:0000256" key="9">
    <source>
        <dbReference type="ARBA" id="ARBA00022989"/>
    </source>
</evidence>
<dbReference type="PROSITE" id="PS00108">
    <property type="entry name" value="PROTEIN_KINASE_ST"/>
    <property type="match status" value="1"/>
</dbReference>
<keyword evidence="4 15" id="KW-0812">Transmembrane</keyword>
<keyword evidence="10 15" id="KW-0472">Membrane</keyword>
<dbReference type="SMART" id="SM00220">
    <property type="entry name" value="S_TKc"/>
    <property type="match status" value="1"/>
</dbReference>
<dbReference type="InterPro" id="IPR008271">
    <property type="entry name" value="Ser/Thr_kinase_AS"/>
</dbReference>
<feature type="domain" description="Protein kinase" evidence="16">
    <location>
        <begin position="180"/>
        <end position="454"/>
    </location>
</feature>
<evidence type="ECO:0000256" key="1">
    <source>
        <dbReference type="ARBA" id="ARBA00004479"/>
    </source>
</evidence>
<proteinExistence type="predicted"/>
<dbReference type="CDD" id="cd14066">
    <property type="entry name" value="STKc_IRAK"/>
    <property type="match status" value="1"/>
</dbReference>
<evidence type="ECO:0000259" key="16">
    <source>
        <dbReference type="PROSITE" id="PS50011"/>
    </source>
</evidence>
<dbReference type="AlphaFoldDB" id="A0A3N7EQ00"/>
<keyword evidence="11" id="KW-1015">Disulfide bond</keyword>
<evidence type="ECO:0000313" key="17">
    <source>
        <dbReference type="EMBL" id="RQO88543.1"/>
    </source>
</evidence>
<dbReference type="InParanoid" id="A0A3N7EQ00"/>